<feature type="transmembrane region" description="Helical" evidence="5">
    <location>
        <begin position="429"/>
        <end position="446"/>
    </location>
</feature>
<dbReference type="Proteomes" id="UP000306912">
    <property type="component" value="Unassembled WGS sequence"/>
</dbReference>
<comment type="subcellular location">
    <subcellularLocation>
        <location evidence="1">Membrane</location>
        <topology evidence="1">Multi-pass membrane protein</topology>
    </subcellularLocation>
</comment>
<dbReference type="Gene3D" id="1.20.1740.10">
    <property type="entry name" value="Amino acid/polyamine transporter I"/>
    <property type="match status" value="1"/>
</dbReference>
<evidence type="ECO:0000256" key="5">
    <source>
        <dbReference type="SAM" id="Phobius"/>
    </source>
</evidence>
<keyword evidence="4 5" id="KW-0472">Membrane</keyword>
<dbReference type="AlphaFoldDB" id="A0A5R8QDU2"/>
<dbReference type="FunCoup" id="A0A5R8QDU2">
    <property type="interactions" value="129"/>
</dbReference>
<evidence type="ECO:0000313" key="6">
    <source>
        <dbReference type="EMBL" id="TLG74173.1"/>
    </source>
</evidence>
<organism evidence="6 7">
    <name type="scientific">Culicoidibacter larvae</name>
    <dbReference type="NCBI Taxonomy" id="2579976"/>
    <lineage>
        <taxon>Bacteria</taxon>
        <taxon>Bacillati</taxon>
        <taxon>Bacillota</taxon>
        <taxon>Culicoidibacteria</taxon>
        <taxon>Culicoidibacterales</taxon>
        <taxon>Culicoidibacteraceae</taxon>
        <taxon>Culicoidibacter</taxon>
    </lineage>
</organism>
<dbReference type="InterPro" id="IPR002293">
    <property type="entry name" value="AA/rel_permease1"/>
</dbReference>
<accession>A0A5R8QDU2</accession>
<dbReference type="EMBL" id="VBWP01000004">
    <property type="protein sequence ID" value="TLG74173.1"/>
    <property type="molecule type" value="Genomic_DNA"/>
</dbReference>
<feature type="transmembrane region" description="Helical" evidence="5">
    <location>
        <begin position="44"/>
        <end position="67"/>
    </location>
</feature>
<feature type="transmembrane region" description="Helical" evidence="5">
    <location>
        <begin position="88"/>
        <end position="114"/>
    </location>
</feature>
<feature type="transmembrane region" description="Helical" evidence="5">
    <location>
        <begin position="371"/>
        <end position="388"/>
    </location>
</feature>
<reference evidence="6 7" key="1">
    <citation type="submission" date="2019-05" db="EMBL/GenBank/DDBJ databases">
        <title>Culicoidintestinum kansasii gen. nov., sp. nov. from the gastrointestinal tract of the biting midge, Culicoides sonorensis.</title>
        <authorList>
            <person name="Neupane S."/>
            <person name="Ghosh A."/>
            <person name="Gunther S."/>
            <person name="Martin K."/>
            <person name="Zurek L."/>
        </authorList>
    </citation>
    <scope>NUCLEOTIDE SEQUENCE [LARGE SCALE GENOMIC DNA]</scope>
    <source>
        <strain evidence="6 7">CS-1</strain>
    </source>
</reference>
<comment type="caution">
    <text evidence="6">The sequence shown here is derived from an EMBL/GenBank/DDBJ whole genome shotgun (WGS) entry which is preliminary data.</text>
</comment>
<name>A0A5R8QDU2_9FIRM</name>
<dbReference type="PIRSF" id="PIRSF006060">
    <property type="entry name" value="AA_transporter"/>
    <property type="match status" value="1"/>
</dbReference>
<feature type="transmembrane region" description="Helical" evidence="5">
    <location>
        <begin position="230"/>
        <end position="249"/>
    </location>
</feature>
<dbReference type="InParanoid" id="A0A5R8QDU2"/>
<evidence type="ECO:0000256" key="4">
    <source>
        <dbReference type="ARBA" id="ARBA00023136"/>
    </source>
</evidence>
<protein>
    <submittedName>
        <fullName evidence="6">APC family permease</fullName>
    </submittedName>
</protein>
<dbReference type="RefSeq" id="WP_138190725.1">
    <property type="nucleotide sequence ID" value="NZ_VBWP01000004.1"/>
</dbReference>
<dbReference type="Pfam" id="PF13520">
    <property type="entry name" value="AA_permease_2"/>
    <property type="match status" value="1"/>
</dbReference>
<keyword evidence="7" id="KW-1185">Reference proteome</keyword>
<proteinExistence type="predicted"/>
<dbReference type="PANTHER" id="PTHR11785:SF512">
    <property type="entry name" value="SOBREMESA, ISOFORM B"/>
    <property type="match status" value="1"/>
</dbReference>
<keyword evidence="2 5" id="KW-0812">Transmembrane</keyword>
<feature type="transmembrane region" description="Helical" evidence="5">
    <location>
        <begin position="196"/>
        <end position="218"/>
    </location>
</feature>
<feature type="transmembrane region" description="Helical" evidence="5">
    <location>
        <begin position="126"/>
        <end position="147"/>
    </location>
</feature>
<feature type="transmembrane region" description="Helical" evidence="5">
    <location>
        <begin position="330"/>
        <end position="351"/>
    </location>
</feature>
<evidence type="ECO:0000313" key="7">
    <source>
        <dbReference type="Proteomes" id="UP000306912"/>
    </source>
</evidence>
<keyword evidence="3 5" id="KW-1133">Transmembrane helix</keyword>
<evidence type="ECO:0000256" key="2">
    <source>
        <dbReference type="ARBA" id="ARBA00022692"/>
    </source>
</evidence>
<evidence type="ECO:0000256" key="3">
    <source>
        <dbReference type="ARBA" id="ARBA00022989"/>
    </source>
</evidence>
<dbReference type="GO" id="GO:0016020">
    <property type="term" value="C:membrane"/>
    <property type="evidence" value="ECO:0007669"/>
    <property type="project" value="UniProtKB-SubCell"/>
</dbReference>
<feature type="transmembrane region" description="Helical" evidence="5">
    <location>
        <begin position="282"/>
        <end position="301"/>
    </location>
</feature>
<feature type="transmembrane region" description="Helical" evidence="5">
    <location>
        <begin position="400"/>
        <end position="423"/>
    </location>
</feature>
<dbReference type="InterPro" id="IPR050598">
    <property type="entry name" value="AminoAcid_Transporter"/>
</dbReference>
<gene>
    <name evidence="6" type="ORF">FEZ08_05550</name>
</gene>
<evidence type="ECO:0000256" key="1">
    <source>
        <dbReference type="ARBA" id="ARBA00004141"/>
    </source>
</evidence>
<dbReference type="GO" id="GO:0015179">
    <property type="term" value="F:L-amino acid transmembrane transporter activity"/>
    <property type="evidence" value="ECO:0007669"/>
    <property type="project" value="TreeGrafter"/>
</dbReference>
<dbReference type="PANTHER" id="PTHR11785">
    <property type="entry name" value="AMINO ACID TRANSPORTER"/>
    <property type="match status" value="1"/>
</dbReference>
<dbReference type="OrthoDB" id="3181223at2"/>
<feature type="transmembrane region" description="Helical" evidence="5">
    <location>
        <begin position="9"/>
        <end position="29"/>
    </location>
</feature>
<feature type="transmembrane region" description="Helical" evidence="5">
    <location>
        <begin position="159"/>
        <end position="176"/>
    </location>
</feature>
<sequence length="454" mass="48885">MKDTLHQKYGFATTLSLVVGVVIGIGIFFKATPVLEKSGMNPSIAIAAWVIGGIVSIIAGLTAAELGARFTETGGLVAYGEHIYGRKVGFIFGFVQSILYGPAINASLAFYFALFTCQFLGIEPTLLPLLAIAATSLLFTTGINIFAARLGGWIQQAATYIKLIPLVVIIFAGFLYQPEPSVAITTVPVVVSDIPWYLAIGAALLPVLFTFDGWMFVGTIAKEIKNAAKVLPLAIVGGLGIIALIYALLNTSLLSAFTPEQIVGTGIFGLSEVLFGAMGSKFVTLAIVISAYGGLNGYTIYSQRMLYSLALNDLFIGNKFLGKVNKKLDLPVNSALTMLGITSIYLALIFILPNSGDFSINANLFTDIPVATVWILYTLIFAGVIILRRREPEVRLTYKVPLYPLLPIIAILTGIFVVCNAVISNIPYFLLTMTITIIGFIIFLILDRRNPNTL</sequence>